<comment type="caution">
    <text evidence="1">The sequence shown here is derived from an EMBL/GenBank/DDBJ whole genome shotgun (WGS) entry which is preliminary data.</text>
</comment>
<evidence type="ECO:0000313" key="1">
    <source>
        <dbReference type="EMBL" id="KDN67393.1"/>
    </source>
</evidence>
<proteinExistence type="predicted"/>
<dbReference type="OMA" id="NETWNRD"/>
<gene>
    <name evidence="1" type="ORF">CSUB01_08168</name>
</gene>
<dbReference type="OrthoDB" id="5538558at2759"/>
<dbReference type="Proteomes" id="UP000027238">
    <property type="component" value="Unassembled WGS sequence"/>
</dbReference>
<reference evidence="2" key="1">
    <citation type="journal article" date="2014" name="Genome Announc.">
        <title>Draft genome sequence of Colletotrichum sublineola, a destructive pathogen of cultivated sorghum.</title>
        <authorList>
            <person name="Baroncelli R."/>
            <person name="Sanz-Martin J.M."/>
            <person name="Rech G.E."/>
            <person name="Sukno S.A."/>
            <person name="Thon M.R."/>
        </authorList>
    </citation>
    <scope>NUCLEOTIDE SEQUENCE [LARGE SCALE GENOMIC DNA]</scope>
    <source>
        <strain evidence="2">TX430BB</strain>
    </source>
</reference>
<dbReference type="AlphaFoldDB" id="A0A066XDX8"/>
<dbReference type="HOGENOM" id="CLU_1004770_0_0_1"/>
<sequence>MQLTRLLSQRAPVLVRRVFNHVNQGTPASTGPVPGTSETAVTDPVDHFPRYRDLLKRVGRCLAFGCNPQQTAEAAALVRTIVNDGILIEMGRSQCSPKPSLVYKQVLQRGDNTATGKLMWRTAKHFLDHVVDTATIHKSLLEAIRSNSPNRSFGGLSVIGSQLKLRPVRLPLTHHHCVPDTLADDDNRAAMWDMEAQRSVIADATIQTVTKIASTHPDAKRYLAVALKRASQLGRDPDTQDLMRQKGIAILSAVQKLENETWNRDDAVEDLGSAPSA</sequence>
<keyword evidence="2" id="KW-1185">Reference proteome</keyword>
<accession>A0A066XDX8</accession>
<protein>
    <submittedName>
        <fullName evidence="1">Uncharacterized protein</fullName>
    </submittedName>
</protein>
<evidence type="ECO:0000313" key="2">
    <source>
        <dbReference type="Proteomes" id="UP000027238"/>
    </source>
</evidence>
<organism evidence="1 2">
    <name type="scientific">Colletotrichum sublineola</name>
    <name type="common">Sorghum anthracnose fungus</name>
    <dbReference type="NCBI Taxonomy" id="1173701"/>
    <lineage>
        <taxon>Eukaryota</taxon>
        <taxon>Fungi</taxon>
        <taxon>Dikarya</taxon>
        <taxon>Ascomycota</taxon>
        <taxon>Pezizomycotina</taxon>
        <taxon>Sordariomycetes</taxon>
        <taxon>Hypocreomycetidae</taxon>
        <taxon>Glomerellales</taxon>
        <taxon>Glomerellaceae</taxon>
        <taxon>Colletotrichum</taxon>
        <taxon>Colletotrichum graminicola species complex</taxon>
    </lineage>
</organism>
<dbReference type="EMBL" id="JMSE01000821">
    <property type="protein sequence ID" value="KDN67393.1"/>
    <property type="molecule type" value="Genomic_DNA"/>
</dbReference>
<name>A0A066XDX8_COLSU</name>
<dbReference type="eggNOG" id="ENOG502REFV">
    <property type="taxonomic scope" value="Eukaryota"/>
</dbReference>